<name>A0A5B9EIH1_9BACT</name>
<dbReference type="InterPro" id="IPR036190">
    <property type="entry name" value="Urocanase_sf"/>
</dbReference>
<protein>
    <submittedName>
        <fullName evidence="2">Urocanate hydratase</fullName>
    </submittedName>
</protein>
<feature type="domain" description="Urocanase Rossmann-like" evidence="1">
    <location>
        <begin position="19"/>
        <end position="118"/>
    </location>
</feature>
<keyword evidence="3" id="KW-1185">Reference proteome</keyword>
<dbReference type="EMBL" id="CP042806">
    <property type="protein sequence ID" value="QEE29906.1"/>
    <property type="molecule type" value="Genomic_DNA"/>
</dbReference>
<evidence type="ECO:0000313" key="2">
    <source>
        <dbReference type="EMBL" id="QEE29906.1"/>
    </source>
</evidence>
<reference evidence="2 3" key="1">
    <citation type="submission" date="2019-08" db="EMBL/GenBank/DDBJ databases">
        <title>Complete genome sequence of Terriglobus albidus strain ORNL.</title>
        <authorList>
            <person name="Podar M."/>
        </authorList>
    </citation>
    <scope>NUCLEOTIDE SEQUENCE [LARGE SCALE GENOMIC DNA]</scope>
    <source>
        <strain evidence="2 3">ORNL</strain>
    </source>
</reference>
<evidence type="ECO:0000259" key="1">
    <source>
        <dbReference type="Pfam" id="PF01175"/>
    </source>
</evidence>
<accession>A0A5B9EIH1</accession>
<dbReference type="InterPro" id="IPR035085">
    <property type="entry name" value="Urocanase_Rossmann-like"/>
</dbReference>
<dbReference type="AlphaFoldDB" id="A0A5B9EIH1"/>
<dbReference type="RefSeq" id="WP_147649176.1">
    <property type="nucleotide sequence ID" value="NZ_CP042806.1"/>
</dbReference>
<dbReference type="OrthoDB" id="122952at2"/>
<sequence length="230" mass="25096">MVDRQLSAWRLYGALRAHRSDWGGSILIHRGVDDLGSALAVAANLCGAVCLSVEADPAQARVAMRGGYCDFLVNTLDEALRTMKNEVRKRRPLTVVLEGNTSAILKEIGERGVYPQLLVTRSAEDAIPAERTENLVHLLESGETVAAQPGWIPCRLTAGSNADLRFAEQATAGLITDGDARRGWVVGAPKFFRREQPPRRYLWLTEQERDAMTAVLPAGVTIEPLSHPAS</sequence>
<dbReference type="InterPro" id="IPR038364">
    <property type="entry name" value="Urocanase_central_sf"/>
</dbReference>
<evidence type="ECO:0000313" key="3">
    <source>
        <dbReference type="Proteomes" id="UP000321820"/>
    </source>
</evidence>
<dbReference type="KEGG" id="talb:FTW19_19150"/>
<dbReference type="Gene3D" id="3.40.50.10730">
    <property type="entry name" value="Urocanase like domains"/>
    <property type="match status" value="1"/>
</dbReference>
<dbReference type="Proteomes" id="UP000321820">
    <property type="component" value="Chromosome"/>
</dbReference>
<organism evidence="2 3">
    <name type="scientific">Terriglobus albidus</name>
    <dbReference type="NCBI Taxonomy" id="1592106"/>
    <lineage>
        <taxon>Bacteria</taxon>
        <taxon>Pseudomonadati</taxon>
        <taxon>Acidobacteriota</taxon>
        <taxon>Terriglobia</taxon>
        <taxon>Terriglobales</taxon>
        <taxon>Acidobacteriaceae</taxon>
        <taxon>Terriglobus</taxon>
    </lineage>
</organism>
<dbReference type="Pfam" id="PF01175">
    <property type="entry name" value="Urocanase"/>
    <property type="match status" value="1"/>
</dbReference>
<proteinExistence type="predicted"/>
<dbReference type="SUPFAM" id="SSF111326">
    <property type="entry name" value="Urocanase"/>
    <property type="match status" value="1"/>
</dbReference>
<gene>
    <name evidence="2" type="ORF">FTW19_19150</name>
</gene>